<accession>A0A3M2JW87</accession>
<keyword evidence="2" id="KW-1185">Reference proteome</keyword>
<protein>
    <submittedName>
        <fullName evidence="1">Uncharacterized protein</fullName>
    </submittedName>
</protein>
<dbReference type="AlphaFoldDB" id="A0A3M2JW87"/>
<organism evidence="1 2">
    <name type="scientific">Cellulomonas triticagri</name>
    <dbReference type="NCBI Taxonomy" id="2483352"/>
    <lineage>
        <taxon>Bacteria</taxon>
        <taxon>Bacillati</taxon>
        <taxon>Actinomycetota</taxon>
        <taxon>Actinomycetes</taxon>
        <taxon>Micrococcales</taxon>
        <taxon>Cellulomonadaceae</taxon>
        <taxon>Cellulomonas</taxon>
    </lineage>
</organism>
<dbReference type="Proteomes" id="UP000269289">
    <property type="component" value="Unassembled WGS sequence"/>
</dbReference>
<comment type="caution">
    <text evidence="1">The sequence shown here is derived from an EMBL/GenBank/DDBJ whole genome shotgun (WGS) entry which is preliminary data.</text>
</comment>
<evidence type="ECO:0000313" key="2">
    <source>
        <dbReference type="Proteomes" id="UP000269289"/>
    </source>
</evidence>
<gene>
    <name evidence="1" type="ORF">EBM89_00905</name>
</gene>
<proteinExistence type="predicted"/>
<name>A0A3M2JW87_9CELL</name>
<sequence length="123" mass="13665">MAVDGRGSGLTADVSYVIDDMQYYWGLKWYRNKYRADTTATITIEGANGTVHDKKTFKVTSNGSAVTLGGKMNIPGGTFRVVVESHVRGMWWGYPNGRHKGYPGETDVSEKRTVIVHNPLRDP</sequence>
<evidence type="ECO:0000313" key="1">
    <source>
        <dbReference type="EMBL" id="RMI14348.1"/>
    </source>
</evidence>
<reference evidence="1 2" key="1">
    <citation type="submission" date="2018-10" db="EMBL/GenBank/DDBJ databases">
        <title>Isolation, diversity and antifungal activity of actinobacteria from wheat.</title>
        <authorList>
            <person name="Han C."/>
        </authorList>
    </citation>
    <scope>NUCLEOTIDE SEQUENCE [LARGE SCALE GENOMIC DNA]</scope>
    <source>
        <strain evidence="1 2">NEAU-YY56</strain>
    </source>
</reference>
<dbReference type="EMBL" id="RFFI01000002">
    <property type="protein sequence ID" value="RMI14348.1"/>
    <property type="molecule type" value="Genomic_DNA"/>
</dbReference>